<proteinExistence type="predicted"/>
<organism evidence="1">
    <name type="scientific">marine metagenome</name>
    <dbReference type="NCBI Taxonomy" id="408172"/>
    <lineage>
        <taxon>unclassified sequences</taxon>
        <taxon>metagenomes</taxon>
        <taxon>ecological metagenomes</taxon>
    </lineage>
</organism>
<gene>
    <name evidence="1" type="ORF">METZ01_LOCUS233521</name>
</gene>
<accession>A0A382H142</accession>
<name>A0A382H142_9ZZZZ</name>
<dbReference type="EMBL" id="UINC01058423">
    <property type="protein sequence ID" value="SVB80667.1"/>
    <property type="molecule type" value="Genomic_DNA"/>
</dbReference>
<evidence type="ECO:0000313" key="1">
    <source>
        <dbReference type="EMBL" id="SVB80667.1"/>
    </source>
</evidence>
<sequence>MMKIRDRAGTLIRSRREHLERILGRRLQVPDGASHRALSDEAREYLREEAEALYWDDLDWERITDEDTLEIGAIKKLT</sequence>
<reference evidence="1" key="1">
    <citation type="submission" date="2018-05" db="EMBL/GenBank/DDBJ databases">
        <authorList>
            <person name="Lanie J.A."/>
            <person name="Ng W.-L."/>
            <person name="Kazmierczak K.M."/>
            <person name="Andrzejewski T.M."/>
            <person name="Davidsen T.M."/>
            <person name="Wayne K.J."/>
            <person name="Tettelin H."/>
            <person name="Glass J.I."/>
            <person name="Rusch D."/>
            <person name="Podicherti R."/>
            <person name="Tsui H.-C.T."/>
            <person name="Winkler M.E."/>
        </authorList>
    </citation>
    <scope>NUCLEOTIDE SEQUENCE</scope>
</reference>
<feature type="non-terminal residue" evidence="1">
    <location>
        <position position="78"/>
    </location>
</feature>
<dbReference type="AlphaFoldDB" id="A0A382H142"/>
<protein>
    <submittedName>
        <fullName evidence="1">Uncharacterized protein</fullName>
    </submittedName>
</protein>